<dbReference type="Proteomes" id="UP000616724">
    <property type="component" value="Unassembled WGS sequence"/>
</dbReference>
<accession>A0A8J3RLG8</accession>
<evidence type="ECO:0000313" key="2">
    <source>
        <dbReference type="Proteomes" id="UP000616724"/>
    </source>
</evidence>
<dbReference type="InterPro" id="IPR009351">
    <property type="entry name" value="AlkZ-like"/>
</dbReference>
<gene>
    <name evidence="1" type="ORF">Plo01_35280</name>
</gene>
<comment type="caution">
    <text evidence="1">The sequence shown here is derived from an EMBL/GenBank/DDBJ whole genome shotgun (WGS) entry which is preliminary data.</text>
</comment>
<reference evidence="1 2" key="1">
    <citation type="submission" date="2021-01" db="EMBL/GenBank/DDBJ databases">
        <title>Whole genome shotgun sequence of Planobispora longispora NBRC 13918.</title>
        <authorList>
            <person name="Komaki H."/>
            <person name="Tamura T."/>
        </authorList>
    </citation>
    <scope>NUCLEOTIDE SEQUENCE [LARGE SCALE GENOMIC DNA]</scope>
    <source>
        <strain evidence="1 2">NBRC 13918</strain>
    </source>
</reference>
<evidence type="ECO:0008006" key="3">
    <source>
        <dbReference type="Google" id="ProtNLM"/>
    </source>
</evidence>
<proteinExistence type="predicted"/>
<organism evidence="1 2">
    <name type="scientific">Planobispora longispora</name>
    <dbReference type="NCBI Taxonomy" id="28887"/>
    <lineage>
        <taxon>Bacteria</taxon>
        <taxon>Bacillati</taxon>
        <taxon>Actinomycetota</taxon>
        <taxon>Actinomycetes</taxon>
        <taxon>Streptosporangiales</taxon>
        <taxon>Streptosporangiaceae</taxon>
        <taxon>Planobispora</taxon>
    </lineage>
</organism>
<dbReference type="EMBL" id="BOOH01000024">
    <property type="protein sequence ID" value="GIH77099.1"/>
    <property type="molecule type" value="Genomic_DNA"/>
</dbReference>
<dbReference type="Pfam" id="PF06224">
    <property type="entry name" value="AlkZ-like"/>
    <property type="match status" value="1"/>
</dbReference>
<dbReference type="RefSeq" id="WP_203891691.1">
    <property type="nucleotide sequence ID" value="NZ_BOOH01000024.1"/>
</dbReference>
<keyword evidence="2" id="KW-1185">Reference proteome</keyword>
<dbReference type="AlphaFoldDB" id="A0A8J3RLG8"/>
<dbReference type="PANTHER" id="PTHR38479:SF2">
    <property type="entry name" value="WINGED HELIX DNA-BINDING DOMAIN-CONTAINING PROTEIN"/>
    <property type="match status" value="1"/>
</dbReference>
<dbReference type="PANTHER" id="PTHR38479">
    <property type="entry name" value="LMO0824 PROTEIN"/>
    <property type="match status" value="1"/>
</dbReference>
<sequence length="367" mass="41133">METLTARRLNRATLARQMLLAREKSDVTTAVERLGGMQAQEARHPFAGLWTRVDGFRREDLHRALHGRDVVRATMMRATLHLVSAADYARFRPALDPVLAAALNGRSRLTAGLDLEALLPVAREILTEGPRDFTTLRALLQEKFPQADDRALGYAVRTRLPLVMVPTEDRWSFPQAADFTLAESRLEGRTRQAAPGDPVEELVLRYLAAYGPATAADAQTWSGLKGLRAVLDGLRPKLAVFRDEKGRELFDLPDAPRPDEDVPAPARFLPDFDNLVLAHADRARLLDEEHRGQVTTKNLRVRATFLWDGRVRGTWQTELKRKTAVLRMAAFETLPREAVSALREEGEELLRFLEPDAAAVDVRVEDA</sequence>
<name>A0A8J3RLG8_9ACTN</name>
<protein>
    <recommendedName>
        <fullName evidence="3">Winged helix DNA-binding domain-containing protein</fullName>
    </recommendedName>
</protein>
<evidence type="ECO:0000313" key="1">
    <source>
        <dbReference type="EMBL" id="GIH77099.1"/>
    </source>
</evidence>